<accession>A0A8I2YED8</accession>
<dbReference type="Proteomes" id="UP000683000">
    <property type="component" value="Unassembled WGS sequence"/>
</dbReference>
<feature type="region of interest" description="Disordered" evidence="1">
    <location>
        <begin position="177"/>
        <end position="213"/>
    </location>
</feature>
<reference evidence="2" key="1">
    <citation type="submission" date="2021-03" db="EMBL/GenBank/DDBJ databases">
        <title>Evolutionary innovations through gain and loss of genes in the ectomycorrhizal Boletales.</title>
        <authorList>
            <person name="Wu G."/>
            <person name="Miyauchi S."/>
            <person name="Morin E."/>
            <person name="Yang Z.-L."/>
            <person name="Xu J."/>
            <person name="Martin F.M."/>
        </authorList>
    </citation>
    <scope>NUCLEOTIDE SEQUENCE</scope>
    <source>
        <strain evidence="2">BR01</strain>
    </source>
</reference>
<sequence>MLMLILLEPAHPKAKDEIVRQLRDAFQSIDDPEFRNAKDGICIFKQSRVLLKQDPRKLAEQEYMPLLQEVLVGNADQAWANVRGNKPGDGSGDKRKKSILGGLRHAVKQFVLGATTDMERLWNNLFRQVTGAARNITDSQFLTRLGEDLERFAEYGDLLRPLAEKAKESVCAQMRTWRPASRQSAHCTGSKKMNPRSRSNANKPVARRRSNVG</sequence>
<protein>
    <submittedName>
        <fullName evidence="2">Uncharacterized protein</fullName>
    </submittedName>
</protein>
<organism evidence="2 3">
    <name type="scientific">Boletus reticuloceps</name>
    <dbReference type="NCBI Taxonomy" id="495285"/>
    <lineage>
        <taxon>Eukaryota</taxon>
        <taxon>Fungi</taxon>
        <taxon>Dikarya</taxon>
        <taxon>Basidiomycota</taxon>
        <taxon>Agaricomycotina</taxon>
        <taxon>Agaricomycetes</taxon>
        <taxon>Agaricomycetidae</taxon>
        <taxon>Boletales</taxon>
        <taxon>Boletineae</taxon>
        <taxon>Boletaceae</taxon>
        <taxon>Boletoideae</taxon>
        <taxon>Boletus</taxon>
    </lineage>
</organism>
<dbReference type="AlphaFoldDB" id="A0A8I2YED8"/>
<dbReference type="EMBL" id="JAGFBS010000054">
    <property type="protein sequence ID" value="KAG6370258.1"/>
    <property type="molecule type" value="Genomic_DNA"/>
</dbReference>
<gene>
    <name evidence="2" type="ORF">JVT61DRAFT_12202</name>
</gene>
<evidence type="ECO:0000256" key="1">
    <source>
        <dbReference type="SAM" id="MobiDB-lite"/>
    </source>
</evidence>
<keyword evidence="3" id="KW-1185">Reference proteome</keyword>
<evidence type="ECO:0000313" key="2">
    <source>
        <dbReference type="EMBL" id="KAG6370258.1"/>
    </source>
</evidence>
<evidence type="ECO:0000313" key="3">
    <source>
        <dbReference type="Proteomes" id="UP000683000"/>
    </source>
</evidence>
<name>A0A8I2YED8_9AGAM</name>
<comment type="caution">
    <text evidence="2">The sequence shown here is derived from an EMBL/GenBank/DDBJ whole genome shotgun (WGS) entry which is preliminary data.</text>
</comment>
<proteinExistence type="predicted"/>